<protein>
    <submittedName>
        <fullName evidence="2">Uncharacterized protein</fullName>
    </submittedName>
</protein>
<organism evidence="2 3">
    <name type="scientific">Alligator mississippiensis</name>
    <name type="common">American alligator</name>
    <dbReference type="NCBI Taxonomy" id="8496"/>
    <lineage>
        <taxon>Eukaryota</taxon>
        <taxon>Metazoa</taxon>
        <taxon>Chordata</taxon>
        <taxon>Craniata</taxon>
        <taxon>Vertebrata</taxon>
        <taxon>Euteleostomi</taxon>
        <taxon>Archelosauria</taxon>
        <taxon>Archosauria</taxon>
        <taxon>Crocodylia</taxon>
        <taxon>Alligatoridae</taxon>
        <taxon>Alligatorinae</taxon>
        <taxon>Alligator</taxon>
    </lineage>
</organism>
<keyword evidence="3" id="KW-1185">Reference proteome</keyword>
<evidence type="ECO:0000313" key="3">
    <source>
        <dbReference type="Proteomes" id="UP000050525"/>
    </source>
</evidence>
<dbReference type="Pfam" id="PF05250">
    <property type="entry name" value="UPF0193"/>
    <property type="match status" value="1"/>
</dbReference>
<sequence length="265" mass="30444">MSSQQGRRVDVQKGTGVWHSPGTTSYSQETQELLKGIYAFRKKIPVNLKHFTTYAILPLDATSVMMQECRLTNFQKRHLMDCIKRGDALPIHCNPTSSKQPELAKPTSSPPKPCPPVSLLARPHLRPAKVCQAGDAYTRDKFKPKATRDLEREKQRLQNILATGNDKEEHKPQQKPVQKKEEIPEPDRFEELVNEIQERKEFLEEMVALGQDKKYREIILTEISQKLREMEIIDKNRNKEAREAVATNLPQLLEGTGNGPRYHQK</sequence>
<comment type="caution">
    <text evidence="2">The sequence shown here is derived from an EMBL/GenBank/DDBJ whole genome shotgun (WGS) entry which is preliminary data.</text>
</comment>
<feature type="region of interest" description="Disordered" evidence="1">
    <location>
        <begin position="1"/>
        <end position="24"/>
    </location>
</feature>
<evidence type="ECO:0000313" key="2">
    <source>
        <dbReference type="EMBL" id="KYO36344.1"/>
    </source>
</evidence>
<dbReference type="EMBL" id="AKHW03002956">
    <property type="protein sequence ID" value="KYO36344.1"/>
    <property type="molecule type" value="Genomic_DNA"/>
</dbReference>
<dbReference type="STRING" id="8496.A0A151NHV7"/>
<dbReference type="InterPro" id="IPR007914">
    <property type="entry name" value="UPF0193"/>
</dbReference>
<name>A0A151NHV7_ALLMI</name>
<accession>A0A151NHV7</accession>
<gene>
    <name evidence="2" type="ORF">Y1Q_0024102</name>
</gene>
<evidence type="ECO:0000256" key="1">
    <source>
        <dbReference type="SAM" id="MobiDB-lite"/>
    </source>
</evidence>
<dbReference type="PANTHER" id="PTHR28348:SF1">
    <property type="entry name" value="UPF0193 PROTEIN EVG1"/>
    <property type="match status" value="1"/>
</dbReference>
<reference evidence="2 3" key="1">
    <citation type="journal article" date="2012" name="Genome Biol.">
        <title>Sequencing three crocodilian genomes to illuminate the evolution of archosaurs and amniotes.</title>
        <authorList>
            <person name="St John J.A."/>
            <person name="Braun E.L."/>
            <person name="Isberg S.R."/>
            <person name="Miles L.G."/>
            <person name="Chong A.Y."/>
            <person name="Gongora J."/>
            <person name="Dalzell P."/>
            <person name="Moran C."/>
            <person name="Bed'hom B."/>
            <person name="Abzhanov A."/>
            <person name="Burgess S.C."/>
            <person name="Cooksey A.M."/>
            <person name="Castoe T.A."/>
            <person name="Crawford N.G."/>
            <person name="Densmore L.D."/>
            <person name="Drew J.C."/>
            <person name="Edwards S.V."/>
            <person name="Faircloth B.C."/>
            <person name="Fujita M.K."/>
            <person name="Greenwold M.J."/>
            <person name="Hoffmann F.G."/>
            <person name="Howard J.M."/>
            <person name="Iguchi T."/>
            <person name="Janes D.E."/>
            <person name="Khan S.Y."/>
            <person name="Kohno S."/>
            <person name="de Koning A.J."/>
            <person name="Lance S.L."/>
            <person name="McCarthy F.M."/>
            <person name="McCormack J.E."/>
            <person name="Merchant M.E."/>
            <person name="Peterson D.G."/>
            <person name="Pollock D.D."/>
            <person name="Pourmand N."/>
            <person name="Raney B.J."/>
            <person name="Roessler K.A."/>
            <person name="Sanford J.R."/>
            <person name="Sawyer R.H."/>
            <person name="Schmidt C.J."/>
            <person name="Triplett E.W."/>
            <person name="Tuberville T.D."/>
            <person name="Venegas-Anaya M."/>
            <person name="Howard J.T."/>
            <person name="Jarvis E.D."/>
            <person name="Guillette L.J.Jr."/>
            <person name="Glenn T.C."/>
            <person name="Green R.E."/>
            <person name="Ray D.A."/>
        </authorList>
    </citation>
    <scope>NUCLEOTIDE SEQUENCE [LARGE SCALE GENOMIC DNA]</scope>
    <source>
        <strain evidence="2">KSC_2009_1</strain>
    </source>
</reference>
<dbReference type="PANTHER" id="PTHR28348">
    <property type="entry name" value="UPF0193 PROTEIN EVG1"/>
    <property type="match status" value="1"/>
</dbReference>
<dbReference type="Proteomes" id="UP000050525">
    <property type="component" value="Unassembled WGS sequence"/>
</dbReference>
<feature type="compositionally biased region" description="Basic and acidic residues" evidence="1">
    <location>
        <begin position="165"/>
        <end position="181"/>
    </location>
</feature>
<proteinExistence type="predicted"/>
<dbReference type="AlphaFoldDB" id="A0A151NHV7"/>
<feature type="region of interest" description="Disordered" evidence="1">
    <location>
        <begin position="161"/>
        <end position="181"/>
    </location>
</feature>
<feature type="region of interest" description="Disordered" evidence="1">
    <location>
        <begin position="93"/>
        <end position="113"/>
    </location>
</feature>